<organism evidence="2 3">
    <name type="scientific">Pomacea canaliculata</name>
    <name type="common">Golden apple snail</name>
    <dbReference type="NCBI Taxonomy" id="400727"/>
    <lineage>
        <taxon>Eukaryota</taxon>
        <taxon>Metazoa</taxon>
        <taxon>Spiralia</taxon>
        <taxon>Lophotrochozoa</taxon>
        <taxon>Mollusca</taxon>
        <taxon>Gastropoda</taxon>
        <taxon>Caenogastropoda</taxon>
        <taxon>Architaenioglossa</taxon>
        <taxon>Ampullarioidea</taxon>
        <taxon>Ampullariidae</taxon>
        <taxon>Pomacea</taxon>
    </lineage>
</organism>
<reference evidence="2 3" key="1">
    <citation type="submission" date="2018-04" db="EMBL/GenBank/DDBJ databases">
        <title>The genome of golden apple snail Pomacea canaliculata provides insight into stress tolerance and invasive adaptation.</title>
        <authorList>
            <person name="Liu C."/>
            <person name="Liu B."/>
            <person name="Ren Y."/>
            <person name="Zhang Y."/>
            <person name="Wang H."/>
            <person name="Li S."/>
            <person name="Jiang F."/>
            <person name="Yin L."/>
            <person name="Zhang G."/>
            <person name="Qian W."/>
            <person name="Fan W."/>
        </authorList>
    </citation>
    <scope>NUCLEOTIDE SEQUENCE [LARGE SCALE GENOMIC DNA]</scope>
    <source>
        <strain evidence="2">SZHN2017</strain>
        <tissue evidence="2">Muscle</tissue>
    </source>
</reference>
<proteinExistence type="predicted"/>
<dbReference type="GO" id="GO:0005764">
    <property type="term" value="C:lysosome"/>
    <property type="evidence" value="ECO:0007669"/>
    <property type="project" value="TreeGrafter"/>
</dbReference>
<dbReference type="PANTHER" id="PTHR10697">
    <property type="entry name" value="MAMMALIAN EPENDYMIN-RELATED PROTEIN 1"/>
    <property type="match status" value="1"/>
</dbReference>
<evidence type="ECO:0000313" key="3">
    <source>
        <dbReference type="Proteomes" id="UP000245119"/>
    </source>
</evidence>
<evidence type="ECO:0000313" key="2">
    <source>
        <dbReference type="EMBL" id="PVD36502.1"/>
    </source>
</evidence>
<dbReference type="GO" id="GO:0005509">
    <property type="term" value="F:calcium ion binding"/>
    <property type="evidence" value="ECO:0007669"/>
    <property type="project" value="InterPro"/>
</dbReference>
<dbReference type="InterPro" id="IPR001299">
    <property type="entry name" value="Ependymin"/>
</dbReference>
<dbReference type="Pfam" id="PF00811">
    <property type="entry name" value="Ependymin"/>
    <property type="match status" value="1"/>
</dbReference>
<name>A0A2T7PSU9_POMCA</name>
<dbReference type="EMBL" id="PZQS01000002">
    <property type="protein sequence ID" value="PVD36502.1"/>
    <property type="molecule type" value="Genomic_DNA"/>
</dbReference>
<feature type="chain" id="PRO_5015514720" evidence="1">
    <location>
        <begin position="21"/>
        <end position="424"/>
    </location>
</feature>
<evidence type="ECO:0000256" key="1">
    <source>
        <dbReference type="SAM" id="SignalP"/>
    </source>
</evidence>
<dbReference type="GO" id="GO:0007160">
    <property type="term" value="P:cell-matrix adhesion"/>
    <property type="evidence" value="ECO:0007669"/>
    <property type="project" value="InterPro"/>
</dbReference>
<dbReference type="AlphaFoldDB" id="A0A2T7PSU9"/>
<gene>
    <name evidence="2" type="ORF">C0Q70_03486</name>
</gene>
<comment type="caution">
    <text evidence="2">The sequence shown here is derived from an EMBL/GenBank/DDBJ whole genome shotgun (WGS) entry which is preliminary data.</text>
</comment>
<dbReference type="PANTHER" id="PTHR10697:SF1">
    <property type="entry name" value="MAMMALIAN EPENDYMIN-RELATED PROTEIN 1"/>
    <property type="match status" value="1"/>
</dbReference>
<protein>
    <submittedName>
        <fullName evidence="2">Uncharacterized protein</fullName>
    </submittedName>
</protein>
<dbReference type="Proteomes" id="UP000245119">
    <property type="component" value="Linkage Group LG2"/>
</dbReference>
<keyword evidence="3" id="KW-1185">Reference proteome</keyword>
<dbReference type="GO" id="GO:0005576">
    <property type="term" value="C:extracellular region"/>
    <property type="evidence" value="ECO:0007669"/>
    <property type="project" value="InterPro"/>
</dbReference>
<dbReference type="OrthoDB" id="6048140at2759"/>
<feature type="signal peptide" evidence="1">
    <location>
        <begin position="1"/>
        <end position="20"/>
    </location>
</feature>
<accession>A0A2T7PSU9</accession>
<keyword evidence="1" id="KW-0732">Signal</keyword>
<sequence length="424" mass="47404">MALGWNTLCVISVVISLVIAAVDEANVPEAGAKKRQSAWCIHESLTTGRAITLGSVDADGKSFVSKAPVPVFAAMCTECHRLTVAASAVHCHQQLIVQKDAPPSPLQTSLRSRYFLWTNNSTMTLIKSYFGVNDQVQFIQEFMGAIDDIHYRVSFTRISFVPVFLDIWGARNYRKVFETQTFYNSSLHDIPSEVFTPPAICHQVPMTTEAARWCDVMLGPRAWCELSLMLSLVFVLVTGRELFRCCTPKAWRTTARTMEASIIQGTNKFHEVWKVINYDEENERFSTSLTTIDGHPESLRVVLDFRKNASYVIVNETRCTRHEVTEPFRPVCTPHNASMVAFGVAPILSPLEGVFANTVYYNTSDVTGQVTITVGNCALIAETTYYHREGVNIVQNTQYLNQTLWVDEKAFAVPAGCNTEVVMS</sequence>